<evidence type="ECO:0000256" key="7">
    <source>
        <dbReference type="SAM" id="MobiDB-lite"/>
    </source>
</evidence>
<comment type="cofactor">
    <cofactor evidence="1">
        <name>a divalent metal cation</name>
        <dbReference type="ChEBI" id="CHEBI:60240"/>
    </cofactor>
</comment>
<protein>
    <submittedName>
        <fullName evidence="10">IS5 family transposase</fullName>
    </submittedName>
</protein>
<keyword evidence="6" id="KW-0233">DNA recombination</keyword>
<keyword evidence="5" id="KW-0238">DNA-binding</keyword>
<comment type="caution">
    <text evidence="10">The sequence shown here is derived from an EMBL/GenBank/DDBJ whole genome shotgun (WGS) entry which is preliminary data.</text>
</comment>
<keyword evidence="4" id="KW-0479">Metal-binding</keyword>
<comment type="similarity">
    <text evidence="2">Belongs to the transposase 11 family.</text>
</comment>
<proteinExistence type="inferred from homology"/>
<dbReference type="NCBIfam" id="NF033581">
    <property type="entry name" value="transpos_IS5_4"/>
    <property type="match status" value="1"/>
</dbReference>
<dbReference type="EMBL" id="MVGR01000005">
    <property type="protein sequence ID" value="OPF15983.1"/>
    <property type="molecule type" value="Genomic_DNA"/>
</dbReference>
<dbReference type="InterPro" id="IPR047959">
    <property type="entry name" value="Transpos_IS5"/>
</dbReference>
<evidence type="ECO:0000256" key="1">
    <source>
        <dbReference type="ARBA" id="ARBA00001968"/>
    </source>
</evidence>
<dbReference type="GO" id="GO:0003677">
    <property type="term" value="F:DNA binding"/>
    <property type="evidence" value="ECO:0007669"/>
    <property type="project" value="UniProtKB-KW"/>
</dbReference>
<evidence type="ECO:0000256" key="5">
    <source>
        <dbReference type="ARBA" id="ARBA00023125"/>
    </source>
</evidence>
<dbReference type="RefSeq" id="WP_079209936.1">
    <property type="nucleotide sequence ID" value="NZ_MVGR01000005.1"/>
</dbReference>
<dbReference type="Pfam" id="PF13359">
    <property type="entry name" value="DDE_Tnp_4"/>
    <property type="match status" value="1"/>
</dbReference>
<organism evidence="10 11">
    <name type="scientific">Microcystis aeruginosa KW</name>
    <dbReference type="NCBI Taxonomy" id="1960155"/>
    <lineage>
        <taxon>Bacteria</taxon>
        <taxon>Bacillati</taxon>
        <taxon>Cyanobacteriota</taxon>
        <taxon>Cyanophyceae</taxon>
        <taxon>Oscillatoriophycideae</taxon>
        <taxon>Chroococcales</taxon>
        <taxon>Microcystaceae</taxon>
        <taxon>Microcystis</taxon>
    </lineage>
</organism>
<keyword evidence="3" id="KW-0815">Transposition</keyword>
<evidence type="ECO:0000256" key="6">
    <source>
        <dbReference type="ARBA" id="ARBA00023172"/>
    </source>
</evidence>
<evidence type="ECO:0000256" key="4">
    <source>
        <dbReference type="ARBA" id="ARBA00022723"/>
    </source>
</evidence>
<dbReference type="InterPro" id="IPR027805">
    <property type="entry name" value="Transposase_HTH_dom"/>
</dbReference>
<evidence type="ECO:0000313" key="11">
    <source>
        <dbReference type="Proteomes" id="UP000189835"/>
    </source>
</evidence>
<dbReference type="GO" id="GO:0006310">
    <property type="term" value="P:DNA recombination"/>
    <property type="evidence" value="ECO:0007669"/>
    <property type="project" value="UniProtKB-KW"/>
</dbReference>
<feature type="domain" description="Transposase Helix-turn-helix" evidence="9">
    <location>
        <begin position="47"/>
        <end position="96"/>
    </location>
</feature>
<dbReference type="Proteomes" id="UP000189835">
    <property type="component" value="Unassembled WGS sequence"/>
</dbReference>
<accession>A0A1V4BQ43</accession>
<reference evidence="10 11" key="1">
    <citation type="submission" date="2017-02" db="EMBL/GenBank/DDBJ databases">
        <title>Genome sequence of Microcystis aeruginosa KW.</title>
        <authorList>
            <person name="Oh H.-M."/>
            <person name="Ahn C.-Y."/>
            <person name="Jeong H."/>
            <person name="Srivastava A."/>
            <person name="Lee H.-G."/>
            <person name="Kang S.-R."/>
        </authorList>
    </citation>
    <scope>NUCLEOTIDE SEQUENCE [LARGE SCALE GENOMIC DNA]</scope>
    <source>
        <strain evidence="10 11">KW</strain>
    </source>
</reference>
<dbReference type="InterPro" id="IPR027806">
    <property type="entry name" value="HARBI1_dom"/>
</dbReference>
<sequence>MNYEQVKTLKPTEFKRLCGVYPDTFKDMVTVLKAEKVWQKKTGRPSKLSTEDQLLITLEYWREYRTYFHLGNSWGVNESTAYRIVRKVENILIKSGLFNLPGKKALLESNSEIEVIVVDVSEQEIERPKKKQKSCYSGKQGYHTLKSQVVADLAQRARCDQKSEQVICVRCEKGRVHDFRLWKESKIRLNKEIEILGDKGYQGIQKLHQNSQIPHKKKKKEKLSKEQKKANRQLSQRRIVIEHIHRRLKIFRILSSRYRNRRRRFGLRLNLIAGIYNYELRYRQKDIS</sequence>
<evidence type="ECO:0000259" key="8">
    <source>
        <dbReference type="Pfam" id="PF13359"/>
    </source>
</evidence>
<dbReference type="GO" id="GO:0046872">
    <property type="term" value="F:metal ion binding"/>
    <property type="evidence" value="ECO:0007669"/>
    <property type="project" value="UniProtKB-KW"/>
</dbReference>
<gene>
    <name evidence="10" type="ORF">B1L04_26725</name>
</gene>
<evidence type="ECO:0000259" key="9">
    <source>
        <dbReference type="Pfam" id="PF13613"/>
    </source>
</evidence>
<feature type="region of interest" description="Disordered" evidence="7">
    <location>
        <begin position="208"/>
        <end position="234"/>
    </location>
</feature>
<feature type="domain" description="DDE Tnp4" evidence="8">
    <location>
        <begin position="118"/>
        <end position="265"/>
    </location>
</feature>
<evidence type="ECO:0000313" key="10">
    <source>
        <dbReference type="EMBL" id="OPF15983.1"/>
    </source>
</evidence>
<dbReference type="AlphaFoldDB" id="A0A1V4BQ43"/>
<evidence type="ECO:0000256" key="2">
    <source>
        <dbReference type="ARBA" id="ARBA00010075"/>
    </source>
</evidence>
<dbReference type="Pfam" id="PF13613">
    <property type="entry name" value="HTH_Tnp_4"/>
    <property type="match status" value="1"/>
</dbReference>
<evidence type="ECO:0000256" key="3">
    <source>
        <dbReference type="ARBA" id="ARBA00022578"/>
    </source>
</evidence>
<name>A0A1V4BQ43_MICAE</name>
<dbReference type="GO" id="GO:0032196">
    <property type="term" value="P:transposition"/>
    <property type="evidence" value="ECO:0007669"/>
    <property type="project" value="UniProtKB-KW"/>
</dbReference>